<evidence type="ECO:0000313" key="2">
    <source>
        <dbReference type="Proteomes" id="UP000234275"/>
    </source>
</evidence>
<sequence length="115" mass="12631">MSSELSVALYKGGVYLHCALFIDGPGPKGKVILHATGSTGRYKFEQKESDPRQSAHLVELIYLCHVKDSDIPAIEDAGKNAVIHNEFPGYNCQNYVIELLEDLGAKEIINGNDKI</sequence>
<dbReference type="RefSeq" id="XP_024704115.1">
    <property type="nucleotide sequence ID" value="XM_024844261.1"/>
</dbReference>
<dbReference type="Pfam" id="PF20174">
    <property type="entry name" value="DUF6540"/>
    <property type="match status" value="1"/>
</dbReference>
<keyword evidence="2" id="KW-1185">Reference proteome</keyword>
<accession>A0A2I2G7I4</accession>
<proteinExistence type="predicted"/>
<gene>
    <name evidence="1" type="ORF">P170DRAFT_358130</name>
</gene>
<protein>
    <submittedName>
        <fullName evidence="1">Uncharacterized protein</fullName>
    </submittedName>
</protein>
<dbReference type="EMBL" id="MSFO01000004">
    <property type="protein sequence ID" value="PLB48813.1"/>
    <property type="molecule type" value="Genomic_DNA"/>
</dbReference>
<dbReference type="GeneID" id="36551961"/>
<dbReference type="OrthoDB" id="37659at2759"/>
<organism evidence="1 2">
    <name type="scientific">Aspergillus steynii IBT 23096</name>
    <dbReference type="NCBI Taxonomy" id="1392250"/>
    <lineage>
        <taxon>Eukaryota</taxon>
        <taxon>Fungi</taxon>
        <taxon>Dikarya</taxon>
        <taxon>Ascomycota</taxon>
        <taxon>Pezizomycotina</taxon>
        <taxon>Eurotiomycetes</taxon>
        <taxon>Eurotiomycetidae</taxon>
        <taxon>Eurotiales</taxon>
        <taxon>Aspergillaceae</taxon>
        <taxon>Aspergillus</taxon>
        <taxon>Aspergillus subgen. Circumdati</taxon>
    </lineage>
</organism>
<dbReference type="Proteomes" id="UP000234275">
    <property type="component" value="Unassembled WGS sequence"/>
</dbReference>
<comment type="caution">
    <text evidence="1">The sequence shown here is derived from an EMBL/GenBank/DDBJ whole genome shotgun (WGS) entry which is preliminary data.</text>
</comment>
<dbReference type="InterPro" id="IPR046670">
    <property type="entry name" value="DUF6540"/>
</dbReference>
<name>A0A2I2G7I4_9EURO</name>
<dbReference type="VEuPathDB" id="FungiDB:P170DRAFT_358130"/>
<evidence type="ECO:0000313" key="1">
    <source>
        <dbReference type="EMBL" id="PLB48813.1"/>
    </source>
</evidence>
<reference evidence="1 2" key="1">
    <citation type="submission" date="2016-12" db="EMBL/GenBank/DDBJ databases">
        <title>The genomes of Aspergillus section Nigri reveals drivers in fungal speciation.</title>
        <authorList>
            <consortium name="DOE Joint Genome Institute"/>
            <person name="Vesth T.C."/>
            <person name="Nybo J."/>
            <person name="Theobald S."/>
            <person name="Brandl J."/>
            <person name="Frisvad J.C."/>
            <person name="Nielsen K.F."/>
            <person name="Lyhne E.K."/>
            <person name="Kogle M.E."/>
            <person name="Kuo A."/>
            <person name="Riley R."/>
            <person name="Clum A."/>
            <person name="Nolan M."/>
            <person name="Lipzen A."/>
            <person name="Salamov A."/>
            <person name="Henrissat B."/>
            <person name="Wiebenga A."/>
            <person name="De Vries R.P."/>
            <person name="Grigoriev I.V."/>
            <person name="Mortensen U.H."/>
            <person name="Andersen M.R."/>
            <person name="Baker S.E."/>
        </authorList>
    </citation>
    <scope>NUCLEOTIDE SEQUENCE [LARGE SCALE GENOMIC DNA]</scope>
    <source>
        <strain evidence="1 2">IBT 23096</strain>
    </source>
</reference>
<dbReference type="AlphaFoldDB" id="A0A2I2G7I4"/>